<evidence type="ECO:0000259" key="3">
    <source>
        <dbReference type="Pfam" id="PF11797"/>
    </source>
</evidence>
<protein>
    <submittedName>
        <fullName evidence="4">WxL protein peptidoglycan domain-containing protein</fullName>
    </submittedName>
</protein>
<feature type="transmembrane region" description="Helical" evidence="1">
    <location>
        <begin position="301"/>
        <end position="325"/>
    </location>
</feature>
<comment type="caution">
    <text evidence="4">The sequence shown here is derived from an EMBL/GenBank/DDBJ whole genome shotgun (WGS) entry which is preliminary data.</text>
</comment>
<sequence length="335" mass="37295">MNGRRLLLGINLIIAISAVVLGLTEHVQAAIRNIAVTPVVGESSVTDRFQLRVKPGETRVITLAVSNYGRTPIRIKLTPTNAVTTSNGNVKYTQDVNDNQHNLQVRFNRVTNTKVVTIKADQVKEISFKLRIPERRFKGIVMGGIYLQKAGEQQRTDYIESLAIPVWLQEKAVKTVPTAIKFKSITGRSLHEQTTLGVNFVNPQPVYFKNVSADLKVERKNWLGLGKQTFRVAKNNMTFAANSLIPLTISLADRPIPSGYYHITGTLNINGQFYKVDQKTKLSLMAAYRATKRSTNVIYDFTPLLIGAIIGVILIIVGILLRLSLTSRKQAKGKR</sequence>
<feature type="domain" description="WxL Interacting Protein peptidoglycan binding" evidence="2">
    <location>
        <begin position="37"/>
        <end position="148"/>
    </location>
</feature>
<gene>
    <name evidence="4" type="ORF">ACFQZ7_10920</name>
</gene>
<dbReference type="Proteomes" id="UP001597104">
    <property type="component" value="Unassembled WGS sequence"/>
</dbReference>
<dbReference type="EMBL" id="JBHTIO010000047">
    <property type="protein sequence ID" value="MFD0898236.1"/>
    <property type="molecule type" value="Genomic_DNA"/>
</dbReference>
<keyword evidence="1" id="KW-0812">Transmembrane</keyword>
<reference evidence="5" key="1">
    <citation type="journal article" date="2019" name="Int. J. Syst. Evol. Microbiol.">
        <title>The Global Catalogue of Microorganisms (GCM) 10K type strain sequencing project: providing services to taxonomists for standard genome sequencing and annotation.</title>
        <authorList>
            <consortium name="The Broad Institute Genomics Platform"/>
            <consortium name="The Broad Institute Genome Sequencing Center for Infectious Disease"/>
            <person name="Wu L."/>
            <person name="Ma J."/>
        </authorList>
    </citation>
    <scope>NUCLEOTIDE SEQUENCE [LARGE SCALE GENOMIC DNA]</scope>
    <source>
        <strain evidence="5">CCM 8925</strain>
    </source>
</reference>
<proteinExistence type="predicted"/>
<evidence type="ECO:0000259" key="2">
    <source>
        <dbReference type="Pfam" id="PF06030"/>
    </source>
</evidence>
<evidence type="ECO:0000313" key="4">
    <source>
        <dbReference type="EMBL" id="MFD0898236.1"/>
    </source>
</evidence>
<accession>A0ABW3EEU9</accession>
<dbReference type="InterPro" id="IPR021759">
    <property type="entry name" value="WxLIP_HBD"/>
</dbReference>
<evidence type="ECO:0000256" key="1">
    <source>
        <dbReference type="SAM" id="Phobius"/>
    </source>
</evidence>
<dbReference type="Pfam" id="PF11797">
    <property type="entry name" value="WxLIP_HBD"/>
    <property type="match status" value="1"/>
</dbReference>
<dbReference type="RefSeq" id="WP_137638826.1">
    <property type="nucleotide sequence ID" value="NZ_BJDN01000043.1"/>
</dbReference>
<name>A0ABW3EEU9_9LACO</name>
<keyword evidence="5" id="KW-1185">Reference proteome</keyword>
<dbReference type="InterPro" id="IPR010317">
    <property type="entry name" value="WxLIP_PGBD"/>
</dbReference>
<keyword evidence="1" id="KW-0472">Membrane</keyword>
<feature type="domain" description="WxL Interacting Protein host binding" evidence="3">
    <location>
        <begin position="162"/>
        <end position="281"/>
    </location>
</feature>
<evidence type="ECO:0000313" key="5">
    <source>
        <dbReference type="Proteomes" id="UP001597104"/>
    </source>
</evidence>
<dbReference type="Pfam" id="PF06030">
    <property type="entry name" value="WxLIP_PGBD"/>
    <property type="match status" value="1"/>
</dbReference>
<organism evidence="4 5">
    <name type="scientific">Loigolactobacillus binensis</name>
    <dbReference type="NCBI Taxonomy" id="2559922"/>
    <lineage>
        <taxon>Bacteria</taxon>
        <taxon>Bacillati</taxon>
        <taxon>Bacillota</taxon>
        <taxon>Bacilli</taxon>
        <taxon>Lactobacillales</taxon>
        <taxon>Lactobacillaceae</taxon>
        <taxon>Loigolactobacillus</taxon>
    </lineage>
</organism>
<keyword evidence="1" id="KW-1133">Transmembrane helix</keyword>